<dbReference type="InterPro" id="IPR036513">
    <property type="entry name" value="STAS_dom_sf"/>
</dbReference>
<protein>
    <submittedName>
        <fullName evidence="7">SulP family inorganic anion transporter</fullName>
    </submittedName>
</protein>
<feature type="transmembrane region" description="Helical" evidence="5">
    <location>
        <begin position="195"/>
        <end position="212"/>
    </location>
</feature>
<evidence type="ECO:0000256" key="1">
    <source>
        <dbReference type="ARBA" id="ARBA00004141"/>
    </source>
</evidence>
<gene>
    <name evidence="7" type="ORF">IAD26_02520</name>
</gene>
<dbReference type="PROSITE" id="PS50801">
    <property type="entry name" value="STAS"/>
    <property type="match status" value="1"/>
</dbReference>
<name>A0A9D1SR08_9CLOT</name>
<dbReference type="GO" id="GO:0016020">
    <property type="term" value="C:membrane"/>
    <property type="evidence" value="ECO:0007669"/>
    <property type="project" value="UniProtKB-SubCell"/>
</dbReference>
<comment type="subcellular location">
    <subcellularLocation>
        <location evidence="1">Membrane</location>
        <topology evidence="1">Multi-pass membrane protein</topology>
    </subcellularLocation>
</comment>
<evidence type="ECO:0000313" key="8">
    <source>
        <dbReference type="Proteomes" id="UP000886748"/>
    </source>
</evidence>
<dbReference type="PANTHER" id="PTHR11814">
    <property type="entry name" value="SULFATE TRANSPORTER"/>
    <property type="match status" value="1"/>
</dbReference>
<feature type="transmembrane region" description="Helical" evidence="5">
    <location>
        <begin position="33"/>
        <end position="59"/>
    </location>
</feature>
<organism evidence="7 8">
    <name type="scientific">Candidatus Limenecus avicola</name>
    <dbReference type="NCBI Taxonomy" id="2840847"/>
    <lineage>
        <taxon>Bacteria</taxon>
        <taxon>Bacillati</taxon>
        <taxon>Bacillota</taxon>
        <taxon>Clostridia</taxon>
        <taxon>Eubacteriales</taxon>
        <taxon>Clostridiaceae</taxon>
        <taxon>Clostridiaceae incertae sedis</taxon>
        <taxon>Candidatus Limenecus</taxon>
    </lineage>
</organism>
<proteinExistence type="predicted"/>
<evidence type="ECO:0000256" key="5">
    <source>
        <dbReference type="SAM" id="Phobius"/>
    </source>
</evidence>
<feature type="domain" description="STAS" evidence="6">
    <location>
        <begin position="432"/>
        <end position="532"/>
    </location>
</feature>
<dbReference type="InterPro" id="IPR002645">
    <property type="entry name" value="STAS_dom"/>
</dbReference>
<evidence type="ECO:0000256" key="3">
    <source>
        <dbReference type="ARBA" id="ARBA00022989"/>
    </source>
</evidence>
<feature type="transmembrane region" description="Helical" evidence="5">
    <location>
        <begin position="368"/>
        <end position="397"/>
    </location>
</feature>
<feature type="transmembrane region" description="Helical" evidence="5">
    <location>
        <begin position="318"/>
        <end position="348"/>
    </location>
</feature>
<feature type="transmembrane region" description="Helical" evidence="5">
    <location>
        <begin position="238"/>
        <end position="259"/>
    </location>
</feature>
<comment type="caution">
    <text evidence="7">The sequence shown here is derived from an EMBL/GenBank/DDBJ whole genome shotgun (WGS) entry which is preliminary data.</text>
</comment>
<reference evidence="7" key="2">
    <citation type="journal article" date="2021" name="PeerJ">
        <title>Extensive microbial diversity within the chicken gut microbiome revealed by metagenomics and culture.</title>
        <authorList>
            <person name="Gilroy R."/>
            <person name="Ravi A."/>
            <person name="Getino M."/>
            <person name="Pursley I."/>
            <person name="Horton D.L."/>
            <person name="Alikhan N.F."/>
            <person name="Baker D."/>
            <person name="Gharbi K."/>
            <person name="Hall N."/>
            <person name="Watson M."/>
            <person name="Adriaenssens E.M."/>
            <person name="Foster-Nyarko E."/>
            <person name="Jarju S."/>
            <person name="Secka A."/>
            <person name="Antonio M."/>
            <person name="Oren A."/>
            <person name="Chaudhuri R.R."/>
            <person name="La Ragione R."/>
            <person name="Hildebrand F."/>
            <person name="Pallen M.J."/>
        </authorList>
    </citation>
    <scope>NUCLEOTIDE SEQUENCE</scope>
    <source>
        <strain evidence="7">CHK154-7741</strain>
    </source>
</reference>
<feature type="transmembrane region" description="Helical" evidence="5">
    <location>
        <begin position="66"/>
        <end position="85"/>
    </location>
</feature>
<dbReference type="GO" id="GO:0055085">
    <property type="term" value="P:transmembrane transport"/>
    <property type="evidence" value="ECO:0007669"/>
    <property type="project" value="InterPro"/>
</dbReference>
<dbReference type="AlphaFoldDB" id="A0A9D1SR08"/>
<dbReference type="Pfam" id="PF00916">
    <property type="entry name" value="Sulfate_transp"/>
    <property type="match status" value="1"/>
</dbReference>
<evidence type="ECO:0000313" key="7">
    <source>
        <dbReference type="EMBL" id="HIU91989.1"/>
    </source>
</evidence>
<dbReference type="EMBL" id="DVOD01000018">
    <property type="protein sequence ID" value="HIU91989.1"/>
    <property type="molecule type" value="Genomic_DNA"/>
</dbReference>
<dbReference type="InterPro" id="IPR001902">
    <property type="entry name" value="SLC26A/SulP_fam"/>
</dbReference>
<keyword evidence="3 5" id="KW-1133">Transmembrane helix</keyword>
<keyword evidence="2 5" id="KW-0812">Transmembrane</keyword>
<evidence type="ECO:0000256" key="2">
    <source>
        <dbReference type="ARBA" id="ARBA00022692"/>
    </source>
</evidence>
<feature type="transmembrane region" description="Helical" evidence="5">
    <location>
        <begin position="91"/>
        <end position="111"/>
    </location>
</feature>
<dbReference type="Proteomes" id="UP000886748">
    <property type="component" value="Unassembled WGS sequence"/>
</dbReference>
<keyword evidence="4 5" id="KW-0472">Membrane</keyword>
<feature type="transmembrane region" description="Helical" evidence="5">
    <location>
        <begin position="165"/>
        <end position="183"/>
    </location>
</feature>
<dbReference type="Pfam" id="PF01740">
    <property type="entry name" value="STAS"/>
    <property type="match status" value="1"/>
</dbReference>
<feature type="transmembrane region" description="Helical" evidence="5">
    <location>
        <begin position="118"/>
        <end position="139"/>
    </location>
</feature>
<evidence type="ECO:0000259" key="6">
    <source>
        <dbReference type="PROSITE" id="PS50801"/>
    </source>
</evidence>
<evidence type="ECO:0000256" key="4">
    <source>
        <dbReference type="ARBA" id="ARBA00023136"/>
    </source>
</evidence>
<reference evidence="7" key="1">
    <citation type="submission" date="2020-10" db="EMBL/GenBank/DDBJ databases">
        <authorList>
            <person name="Gilroy R."/>
        </authorList>
    </citation>
    <scope>NUCLEOTIDE SEQUENCE</scope>
    <source>
        <strain evidence="7">CHK154-7741</strain>
    </source>
</reference>
<dbReference type="CDD" id="cd07042">
    <property type="entry name" value="STAS_SulP_like_sulfate_transporter"/>
    <property type="match status" value="1"/>
</dbReference>
<dbReference type="SUPFAM" id="SSF52091">
    <property type="entry name" value="SpoIIaa-like"/>
    <property type="match status" value="1"/>
</dbReference>
<dbReference type="InterPro" id="IPR011547">
    <property type="entry name" value="SLC26A/SulP_dom"/>
</dbReference>
<accession>A0A9D1SR08</accession>
<dbReference type="Gene3D" id="3.30.750.24">
    <property type="entry name" value="STAS domain"/>
    <property type="match status" value="1"/>
</dbReference>
<sequence length="540" mass="58666">MNFVQTFKTGSKIFAGDVLGGINSAIITLPQALAFGVATGFGAGAGIWGAIILCFVAGILGPKVPLISGTTGPVAIVVASMMLALNNNLQAAVTVLLTAAILQILASLTNLPRMVKYVPYPVISGFMNGVGVIIIILQINPLMGHKAMSSTVSTVMSLHHSISTLNHDAVFIGIVTLLIVFAIPKKINKYIPSQIVALIFCTWLSVKIGLHLDRIEQISVAFPHLVRPDLDIHHIIKYLPYAFTIAIVFSAESMLTGLVSDSLTKTRHSPKQLLAAQGIGNICCALTGSLGGSAATMRSVAALNAGATTKISAVINPLLLIILLFKFSGFVAQIPLAVLAAILMKIGYDIIDVKLLKVLKYAPKDDLYVLFTVFLLTVFYNLIFAVGAGITMAALLYAKRVADKAELVHKPVYDAEIMELERVLENDYHHQIRVVHISGQFFFGSATQLISKFEEMLGTRYLILNYESDDLLDISAIFALEDIIMRLQSQDVEIILVIKNENVLKQLKDHSIICQIGENQVFYTELMAIDYAKEKLKTDI</sequence>